<dbReference type="InterPro" id="IPR036640">
    <property type="entry name" value="ABC1_TM_sf"/>
</dbReference>
<evidence type="ECO:0000256" key="3">
    <source>
        <dbReference type="ARBA" id="ARBA00022692"/>
    </source>
</evidence>
<dbReference type="PROSITE" id="PS50929">
    <property type="entry name" value="ABC_TM1F"/>
    <property type="match status" value="1"/>
</dbReference>
<dbReference type="Proteomes" id="UP001160334">
    <property type="component" value="Unassembled WGS sequence"/>
</dbReference>
<dbReference type="PANTHER" id="PTHR24221:SF654">
    <property type="entry name" value="ATP-BINDING CASSETTE SUB-FAMILY B MEMBER 6"/>
    <property type="match status" value="1"/>
</dbReference>
<evidence type="ECO:0000313" key="13">
    <source>
        <dbReference type="EMBL" id="MDH6282172.1"/>
    </source>
</evidence>
<reference evidence="13 14" key="1">
    <citation type="submission" date="2023-04" db="EMBL/GenBank/DDBJ databases">
        <title>Forest soil microbial communities from Buena Vista Peninsula, Colon Province, Panama.</title>
        <authorList>
            <person name="Bouskill N."/>
        </authorList>
    </citation>
    <scope>NUCLEOTIDE SEQUENCE [LARGE SCALE GENOMIC DNA]</scope>
    <source>
        <strain evidence="13 14">CFH S0262</strain>
    </source>
</reference>
<keyword evidence="2" id="KW-0997">Cell inner membrane</keyword>
<comment type="similarity">
    <text evidence="9">Belongs to the ABC transporter superfamily. Siderophore-Fe(3+) uptake transporter (SIUT) (TC 3.A.1.21) family.</text>
</comment>
<name>A0ABT6MCZ7_9NOCA</name>
<dbReference type="InterPro" id="IPR003593">
    <property type="entry name" value="AAA+_ATPase"/>
</dbReference>
<accession>A0ABT6MCZ7</accession>
<comment type="subcellular location">
    <subcellularLocation>
        <location evidence="1">Cell inner membrane</location>
        <topology evidence="1">Multi-pass membrane protein</topology>
    </subcellularLocation>
</comment>
<dbReference type="CDD" id="cd03228">
    <property type="entry name" value="ABCC_MRP_Like"/>
    <property type="match status" value="1"/>
</dbReference>
<feature type="domain" description="ABC transmembrane type-1" evidence="12">
    <location>
        <begin position="17"/>
        <end position="260"/>
    </location>
</feature>
<keyword evidence="7 10" id="KW-1133">Transmembrane helix</keyword>
<comment type="caution">
    <text evidence="13">The sequence shown here is derived from an EMBL/GenBank/DDBJ whole genome shotgun (WGS) entry which is preliminary data.</text>
</comment>
<protein>
    <submittedName>
        <fullName evidence="13">ATP-binding cassette subfamily C protein CydC</fullName>
    </submittedName>
</protein>
<dbReference type="Gene3D" id="3.40.50.300">
    <property type="entry name" value="P-loop containing nucleotide triphosphate hydrolases"/>
    <property type="match status" value="1"/>
</dbReference>
<evidence type="ECO:0000256" key="4">
    <source>
        <dbReference type="ARBA" id="ARBA00022741"/>
    </source>
</evidence>
<dbReference type="EMBL" id="JARXVC010000008">
    <property type="protein sequence ID" value="MDH6282172.1"/>
    <property type="molecule type" value="Genomic_DNA"/>
</dbReference>
<evidence type="ECO:0000313" key="14">
    <source>
        <dbReference type="Proteomes" id="UP001160334"/>
    </source>
</evidence>
<evidence type="ECO:0000256" key="7">
    <source>
        <dbReference type="ARBA" id="ARBA00022989"/>
    </source>
</evidence>
<dbReference type="PROSITE" id="PS00211">
    <property type="entry name" value="ABC_TRANSPORTER_1"/>
    <property type="match status" value="1"/>
</dbReference>
<evidence type="ECO:0000256" key="8">
    <source>
        <dbReference type="ARBA" id="ARBA00023136"/>
    </source>
</evidence>
<keyword evidence="6" id="KW-1278">Translocase</keyword>
<proteinExistence type="inferred from homology"/>
<dbReference type="Pfam" id="PF00005">
    <property type="entry name" value="ABC_tran"/>
    <property type="match status" value="1"/>
</dbReference>
<feature type="transmembrane region" description="Helical" evidence="10">
    <location>
        <begin position="126"/>
        <end position="149"/>
    </location>
</feature>
<keyword evidence="4" id="KW-0547">Nucleotide-binding</keyword>
<dbReference type="PROSITE" id="PS50893">
    <property type="entry name" value="ABC_TRANSPORTER_2"/>
    <property type="match status" value="1"/>
</dbReference>
<gene>
    <name evidence="13" type="ORF">M2280_003395</name>
</gene>
<evidence type="ECO:0000256" key="2">
    <source>
        <dbReference type="ARBA" id="ARBA00022519"/>
    </source>
</evidence>
<keyword evidence="5 13" id="KW-0067">ATP-binding</keyword>
<dbReference type="SUPFAM" id="SSF90123">
    <property type="entry name" value="ABC transporter transmembrane region"/>
    <property type="match status" value="1"/>
</dbReference>
<evidence type="ECO:0000256" key="1">
    <source>
        <dbReference type="ARBA" id="ARBA00004429"/>
    </source>
</evidence>
<sequence length="562" mass="59029">MTRWPLTFGRPVLWPLAISAVCRIAGLGAGIALFGYAAHAIGATTTGGAAQPATVFAVVVALAAAKGLFGYLEQYTGHWVAFRALAMLRVFLYDRLAALAPAVMVRHRTGDLLARVTRDIDRLEVFFAHSVVPAIAAVLVPSGVLVFLAVAVAPAVALVVAPFLVVLGAVIPFLGRRSAHDAATGAVRIGGLTSAHLTDTIGGLREIAAYRADDHRRAALADLDTDAAARHRVVARWVGLRAAVTRATQAGVLLAVVVVGRTVGLDVPALAMAVALVAATFPALEAVDGFAALLDSTRESLARVRAVAEEAPATVDPARDQAWTPARSAPEIRVHSVDFTHPSEATRPVVLVGADLTLAAGSTVGLIGATGSGKSTLGALLARVWDPSRGAVTWDGVDLRRIPLAELRSLITVIDQHPFLVRGTVADNLRLADPDVSEDRMWHALDVADLAGTVAALPQGLHTRVGDGGTALSGGQRQRLAIARAVVHGGRLVIVDEGTSQLDADTERRVLDRLGREFADRTVLWITHRPGTLDACDEVVRLDRGRITREDVIGATARRACG</sequence>
<dbReference type="Pfam" id="PF00664">
    <property type="entry name" value="ABC_membrane"/>
    <property type="match status" value="1"/>
</dbReference>
<keyword evidence="14" id="KW-1185">Reference proteome</keyword>
<dbReference type="Gene3D" id="1.20.1560.10">
    <property type="entry name" value="ABC transporter type 1, transmembrane domain"/>
    <property type="match status" value="1"/>
</dbReference>
<dbReference type="InterPro" id="IPR003439">
    <property type="entry name" value="ABC_transporter-like_ATP-bd"/>
</dbReference>
<organism evidence="13 14">
    <name type="scientific">Prescottella agglutinans</name>
    <dbReference type="NCBI Taxonomy" id="1644129"/>
    <lineage>
        <taxon>Bacteria</taxon>
        <taxon>Bacillati</taxon>
        <taxon>Actinomycetota</taxon>
        <taxon>Actinomycetes</taxon>
        <taxon>Mycobacteriales</taxon>
        <taxon>Nocardiaceae</taxon>
        <taxon>Prescottella</taxon>
    </lineage>
</organism>
<dbReference type="RefSeq" id="WP_280761461.1">
    <property type="nucleotide sequence ID" value="NZ_JARXVC010000008.1"/>
</dbReference>
<evidence type="ECO:0000256" key="10">
    <source>
        <dbReference type="SAM" id="Phobius"/>
    </source>
</evidence>
<evidence type="ECO:0000256" key="9">
    <source>
        <dbReference type="ARBA" id="ARBA00023455"/>
    </source>
</evidence>
<dbReference type="InterPro" id="IPR027417">
    <property type="entry name" value="P-loop_NTPase"/>
</dbReference>
<dbReference type="GO" id="GO:0005524">
    <property type="term" value="F:ATP binding"/>
    <property type="evidence" value="ECO:0007669"/>
    <property type="project" value="UniProtKB-KW"/>
</dbReference>
<dbReference type="PANTHER" id="PTHR24221">
    <property type="entry name" value="ATP-BINDING CASSETTE SUB-FAMILY B"/>
    <property type="match status" value="1"/>
</dbReference>
<evidence type="ECO:0000259" key="11">
    <source>
        <dbReference type="PROSITE" id="PS50893"/>
    </source>
</evidence>
<feature type="transmembrane region" description="Helical" evidence="10">
    <location>
        <begin position="49"/>
        <end position="72"/>
    </location>
</feature>
<keyword evidence="2" id="KW-1003">Cell membrane</keyword>
<feature type="domain" description="ABC transporter" evidence="11">
    <location>
        <begin position="332"/>
        <end position="562"/>
    </location>
</feature>
<dbReference type="InterPro" id="IPR017871">
    <property type="entry name" value="ABC_transporter-like_CS"/>
</dbReference>
<feature type="transmembrane region" description="Helical" evidence="10">
    <location>
        <begin position="155"/>
        <end position="174"/>
    </location>
</feature>
<keyword evidence="8 10" id="KW-0472">Membrane</keyword>
<feature type="transmembrane region" description="Helical" evidence="10">
    <location>
        <begin position="12"/>
        <end position="37"/>
    </location>
</feature>
<dbReference type="InterPro" id="IPR039421">
    <property type="entry name" value="Type_1_exporter"/>
</dbReference>
<evidence type="ECO:0000256" key="6">
    <source>
        <dbReference type="ARBA" id="ARBA00022967"/>
    </source>
</evidence>
<evidence type="ECO:0000256" key="5">
    <source>
        <dbReference type="ARBA" id="ARBA00022840"/>
    </source>
</evidence>
<dbReference type="SUPFAM" id="SSF52540">
    <property type="entry name" value="P-loop containing nucleoside triphosphate hydrolases"/>
    <property type="match status" value="1"/>
</dbReference>
<dbReference type="SMART" id="SM00382">
    <property type="entry name" value="AAA"/>
    <property type="match status" value="1"/>
</dbReference>
<keyword evidence="3 10" id="KW-0812">Transmembrane</keyword>
<dbReference type="InterPro" id="IPR011527">
    <property type="entry name" value="ABC1_TM_dom"/>
</dbReference>
<evidence type="ECO:0000259" key="12">
    <source>
        <dbReference type="PROSITE" id="PS50929"/>
    </source>
</evidence>